<dbReference type="InterPro" id="IPR043130">
    <property type="entry name" value="CDP-OH_PTrfase_TM_dom"/>
</dbReference>
<evidence type="ECO:0000313" key="4">
    <source>
        <dbReference type="EMBL" id="TDT72595.1"/>
    </source>
</evidence>
<dbReference type="GO" id="GO:0008654">
    <property type="term" value="P:phospholipid biosynthetic process"/>
    <property type="evidence" value="ECO:0007669"/>
    <property type="project" value="InterPro"/>
</dbReference>
<dbReference type="GO" id="GO:0016780">
    <property type="term" value="F:phosphotransferase activity, for other substituted phosphate groups"/>
    <property type="evidence" value="ECO:0007669"/>
    <property type="project" value="InterPro"/>
</dbReference>
<dbReference type="AlphaFoldDB" id="A0AA46I6M6"/>
<dbReference type="Gene3D" id="1.20.120.1760">
    <property type="match status" value="1"/>
</dbReference>
<dbReference type="RefSeq" id="WP_134112305.1">
    <property type="nucleotide sequence ID" value="NZ_SOBG01000001.1"/>
</dbReference>
<feature type="transmembrane region" description="Helical" evidence="3">
    <location>
        <begin position="33"/>
        <end position="61"/>
    </location>
</feature>
<dbReference type="Proteomes" id="UP000294678">
    <property type="component" value="Unassembled WGS sequence"/>
</dbReference>
<feature type="transmembrane region" description="Helical" evidence="3">
    <location>
        <begin position="153"/>
        <end position="183"/>
    </location>
</feature>
<keyword evidence="5" id="KW-1185">Reference proteome</keyword>
<evidence type="ECO:0000256" key="3">
    <source>
        <dbReference type="SAM" id="Phobius"/>
    </source>
</evidence>
<feature type="transmembrane region" description="Helical" evidence="3">
    <location>
        <begin position="81"/>
        <end position="103"/>
    </location>
</feature>
<reference evidence="4 5" key="1">
    <citation type="submission" date="2019-03" db="EMBL/GenBank/DDBJ databases">
        <title>Genomic Encyclopedia of Type Strains, Phase IV (KMG-IV): sequencing the most valuable type-strain genomes for metagenomic binning, comparative biology and taxonomic classification.</title>
        <authorList>
            <person name="Goeker M."/>
        </authorList>
    </citation>
    <scope>NUCLEOTIDE SEQUENCE [LARGE SCALE GENOMIC DNA]</scope>
    <source>
        <strain evidence="4 5">DSM 100055</strain>
    </source>
</reference>
<protein>
    <submittedName>
        <fullName evidence="4">Phosphatidylglycerophosphate synthase</fullName>
    </submittedName>
</protein>
<dbReference type="EMBL" id="SOBG01000001">
    <property type="protein sequence ID" value="TDT72595.1"/>
    <property type="molecule type" value="Genomic_DNA"/>
</dbReference>
<dbReference type="Pfam" id="PF01066">
    <property type="entry name" value="CDP-OH_P_transf"/>
    <property type="match status" value="1"/>
</dbReference>
<proteinExistence type="inferred from homology"/>
<keyword evidence="3" id="KW-1133">Transmembrane helix</keyword>
<comment type="caution">
    <text evidence="4">The sequence shown here is derived from an EMBL/GenBank/DDBJ whole genome shotgun (WGS) entry which is preliminary data.</text>
</comment>
<evidence type="ECO:0000313" key="5">
    <source>
        <dbReference type="Proteomes" id="UP000294678"/>
    </source>
</evidence>
<keyword evidence="3" id="KW-0812">Transmembrane</keyword>
<comment type="similarity">
    <text evidence="2">Belongs to the CDP-alcohol phosphatidyltransferase class-I family.</text>
</comment>
<accession>A0AA46I6M6</accession>
<evidence type="ECO:0000256" key="2">
    <source>
        <dbReference type="RuleBase" id="RU003750"/>
    </source>
</evidence>
<organism evidence="4 5">
    <name type="scientific">Hypnocyclicus thermotrophus</name>
    <dbReference type="NCBI Taxonomy" id="1627895"/>
    <lineage>
        <taxon>Bacteria</taxon>
        <taxon>Fusobacteriati</taxon>
        <taxon>Fusobacteriota</taxon>
        <taxon>Fusobacteriia</taxon>
        <taxon>Fusobacteriales</taxon>
        <taxon>Fusobacteriaceae</taxon>
        <taxon>Hypnocyclicus</taxon>
    </lineage>
</organism>
<feature type="transmembrane region" description="Helical" evidence="3">
    <location>
        <begin position="110"/>
        <end position="133"/>
    </location>
</feature>
<keyword evidence="1 2" id="KW-0808">Transferase</keyword>
<keyword evidence="3" id="KW-0472">Membrane</keyword>
<sequence length="195" mass="22051">MLDTRARKFIQPFFNLIADLLIKNNISANQVTIFAFILGLTINIFILTDFNLIAVIILWISGALDAVDGTIARKTKTSSQFGTIMDIVFDRLVEIGMIITLAIKNSNATFSLLLLTSSIVITMTIFLSVGAVANKKGEKSFYYQPGLAERTEGFIFFTFMILFQKYLIIITMMFFIAIIYTAFQRFKEAHKILTK</sequence>
<dbReference type="InterPro" id="IPR000462">
    <property type="entry name" value="CDP-OH_P_trans"/>
</dbReference>
<dbReference type="InterPro" id="IPR048254">
    <property type="entry name" value="CDP_ALCOHOL_P_TRANSF_CS"/>
</dbReference>
<dbReference type="GO" id="GO:0016020">
    <property type="term" value="C:membrane"/>
    <property type="evidence" value="ECO:0007669"/>
    <property type="project" value="InterPro"/>
</dbReference>
<name>A0AA46I6M6_9FUSO</name>
<evidence type="ECO:0000256" key="1">
    <source>
        <dbReference type="ARBA" id="ARBA00022679"/>
    </source>
</evidence>
<dbReference type="PROSITE" id="PS00379">
    <property type="entry name" value="CDP_ALCOHOL_P_TRANSF"/>
    <property type="match status" value="1"/>
</dbReference>
<gene>
    <name evidence="4" type="ORF">EV215_0405</name>
</gene>